<evidence type="ECO:0000256" key="7">
    <source>
        <dbReference type="ARBA" id="ARBA00023242"/>
    </source>
</evidence>
<dbReference type="EMBL" id="JAVYJV010000100">
    <property type="protein sequence ID" value="KAK4336726.1"/>
    <property type="molecule type" value="Genomic_DNA"/>
</dbReference>
<dbReference type="GO" id="GO:0030198">
    <property type="term" value="P:extracellular matrix organization"/>
    <property type="evidence" value="ECO:0007669"/>
    <property type="project" value="InterPro"/>
</dbReference>
<dbReference type="GO" id="GO:0005634">
    <property type="term" value="C:nucleus"/>
    <property type="evidence" value="ECO:0007669"/>
    <property type="project" value="UniProtKB-SubCell"/>
</dbReference>
<dbReference type="InterPro" id="IPR036880">
    <property type="entry name" value="Kunitz_BPTI_sf"/>
</dbReference>
<dbReference type="Gene3D" id="2.60.120.830">
    <property type="match status" value="1"/>
</dbReference>
<dbReference type="GO" id="GO:0004867">
    <property type="term" value="F:serine-type endopeptidase inhibitor activity"/>
    <property type="evidence" value="ECO:0007669"/>
    <property type="project" value="UniProtKB-KW"/>
</dbReference>
<feature type="domain" description="HTH myb-type" evidence="13">
    <location>
        <begin position="1"/>
        <end position="42"/>
    </location>
</feature>
<dbReference type="InterPro" id="IPR008197">
    <property type="entry name" value="WAP_dom"/>
</dbReference>
<dbReference type="Pfam" id="PF19030">
    <property type="entry name" value="TSP1_ADAMTS"/>
    <property type="match status" value="1"/>
</dbReference>
<dbReference type="PROSITE" id="PS51294">
    <property type="entry name" value="HTH_MYB"/>
    <property type="match status" value="1"/>
</dbReference>
<dbReference type="FunFam" id="4.10.410.10:FF:000020">
    <property type="entry name" value="Collagen, type VI, alpha 3"/>
    <property type="match status" value="5"/>
</dbReference>
<dbReference type="CDD" id="cd00167">
    <property type="entry name" value="SANT"/>
    <property type="match status" value="1"/>
</dbReference>
<accession>A0AAE1QNA7</accession>
<evidence type="ECO:0000256" key="1">
    <source>
        <dbReference type="ARBA" id="ARBA00004123"/>
    </source>
</evidence>
<feature type="domain" description="Ig-like" evidence="11">
    <location>
        <begin position="1881"/>
        <end position="1957"/>
    </location>
</feature>
<dbReference type="Pfam" id="PF00095">
    <property type="entry name" value="WAP"/>
    <property type="match status" value="1"/>
</dbReference>
<feature type="region of interest" description="Disordered" evidence="9">
    <location>
        <begin position="1630"/>
        <end position="1659"/>
    </location>
</feature>
<dbReference type="InterPro" id="IPR036179">
    <property type="entry name" value="Ig-like_dom_sf"/>
</dbReference>
<dbReference type="Pfam" id="PF13927">
    <property type="entry name" value="Ig_3"/>
    <property type="match status" value="1"/>
</dbReference>
<dbReference type="Pfam" id="PF00249">
    <property type="entry name" value="Myb_DNA-binding"/>
    <property type="match status" value="1"/>
</dbReference>
<dbReference type="InterPro" id="IPR000884">
    <property type="entry name" value="TSP1_rpt"/>
</dbReference>
<dbReference type="SUPFAM" id="SSF82895">
    <property type="entry name" value="TSP-1 type 1 repeat"/>
    <property type="match status" value="1"/>
</dbReference>
<dbReference type="CDD" id="cd00199">
    <property type="entry name" value="WAP"/>
    <property type="match status" value="1"/>
</dbReference>
<dbReference type="FunFam" id="2.60.40.10:FF:000032">
    <property type="entry name" value="palladin isoform X1"/>
    <property type="match status" value="1"/>
</dbReference>
<dbReference type="InterPro" id="IPR036383">
    <property type="entry name" value="TSP1_rpt_sf"/>
</dbReference>
<dbReference type="InterPro" id="IPR003599">
    <property type="entry name" value="Ig_sub"/>
</dbReference>
<dbReference type="SUPFAM" id="SSF57362">
    <property type="entry name" value="BPTI-like"/>
    <property type="match status" value="10"/>
</dbReference>
<evidence type="ECO:0000256" key="2">
    <source>
        <dbReference type="ARBA" id="ARBA00004613"/>
    </source>
</evidence>
<evidence type="ECO:0000256" key="5">
    <source>
        <dbReference type="ARBA" id="ARBA00022900"/>
    </source>
</evidence>
<dbReference type="PROSITE" id="PS51390">
    <property type="entry name" value="WAP"/>
    <property type="match status" value="1"/>
</dbReference>
<dbReference type="PANTHER" id="PTHR10083:SF328">
    <property type="entry name" value="TISSUE FACTOR PATHWAY INHIBITOR"/>
    <property type="match status" value="1"/>
</dbReference>
<dbReference type="InterPro" id="IPR013273">
    <property type="entry name" value="ADAMTS/ADAMTS-like"/>
</dbReference>
<evidence type="ECO:0000259" key="11">
    <source>
        <dbReference type="PROSITE" id="PS50835"/>
    </source>
</evidence>
<dbReference type="PRINTS" id="PR01857">
    <property type="entry name" value="ADAMTSFAMILY"/>
</dbReference>
<evidence type="ECO:0000259" key="13">
    <source>
        <dbReference type="PROSITE" id="PS51294"/>
    </source>
</evidence>
<evidence type="ECO:0000256" key="4">
    <source>
        <dbReference type="ARBA" id="ARBA00022690"/>
    </source>
</evidence>
<dbReference type="Pfam" id="PF05986">
    <property type="entry name" value="ADAMTS_spacer1"/>
    <property type="match status" value="1"/>
</dbReference>
<dbReference type="PROSITE" id="PS50279">
    <property type="entry name" value="BPTI_KUNITZ_2"/>
    <property type="match status" value="10"/>
</dbReference>
<feature type="domain" description="BPTI/Kunitz inhibitor" evidence="10">
    <location>
        <begin position="966"/>
        <end position="1016"/>
    </location>
</feature>
<dbReference type="InterPro" id="IPR055141">
    <property type="entry name" value="TADA2A_B-like_dom"/>
</dbReference>
<dbReference type="SMART" id="SM00409">
    <property type="entry name" value="IG"/>
    <property type="match status" value="2"/>
</dbReference>
<dbReference type="SMART" id="SM00217">
    <property type="entry name" value="WAP"/>
    <property type="match status" value="1"/>
</dbReference>
<evidence type="ECO:0000259" key="12">
    <source>
        <dbReference type="PROSITE" id="PS51293"/>
    </source>
</evidence>
<dbReference type="InterPro" id="IPR010294">
    <property type="entry name" value="ADAMTS_spacer1"/>
</dbReference>
<feature type="domain" description="BPTI/Kunitz inhibitor" evidence="10">
    <location>
        <begin position="1356"/>
        <end position="1406"/>
    </location>
</feature>
<keyword evidence="3" id="KW-0964">Secreted</keyword>
<evidence type="ECO:0000313" key="15">
    <source>
        <dbReference type="EMBL" id="KAK4336726.1"/>
    </source>
</evidence>
<dbReference type="PROSITE" id="PS51293">
    <property type="entry name" value="SANT"/>
    <property type="match status" value="1"/>
</dbReference>
<feature type="domain" description="Ig-like" evidence="11">
    <location>
        <begin position="1777"/>
        <end position="1871"/>
    </location>
</feature>
<dbReference type="Gene3D" id="4.10.75.10">
    <property type="entry name" value="Elafin-like"/>
    <property type="match status" value="1"/>
</dbReference>
<dbReference type="InterPro" id="IPR050098">
    <property type="entry name" value="TFPI/VKTCI-like"/>
</dbReference>
<dbReference type="PROSITE" id="PS00280">
    <property type="entry name" value="BPTI_KUNITZ_1"/>
    <property type="match status" value="7"/>
</dbReference>
<gene>
    <name evidence="15" type="ORF">RND71_043627</name>
</gene>
<dbReference type="SMART" id="SM00408">
    <property type="entry name" value="IGc2"/>
    <property type="match status" value="2"/>
</dbReference>
<dbReference type="InterPro" id="IPR020901">
    <property type="entry name" value="Prtase_inh_Kunz-CS"/>
</dbReference>
<evidence type="ECO:0000256" key="3">
    <source>
        <dbReference type="ARBA" id="ARBA00022525"/>
    </source>
</evidence>
<dbReference type="InterPro" id="IPR009057">
    <property type="entry name" value="Homeodomain-like_sf"/>
</dbReference>
<keyword evidence="5" id="KW-0722">Serine protease inhibitor</keyword>
<feature type="domain" description="BPTI/Kunitz inhibitor" evidence="10">
    <location>
        <begin position="1084"/>
        <end position="1134"/>
    </location>
</feature>
<protein>
    <recommendedName>
        <fullName evidence="17">Papilin</fullName>
    </recommendedName>
</protein>
<keyword evidence="16" id="KW-1185">Reference proteome</keyword>
<evidence type="ECO:0008006" key="17">
    <source>
        <dbReference type="Google" id="ProtNLM"/>
    </source>
</evidence>
<dbReference type="PROSITE" id="PS50092">
    <property type="entry name" value="TSP1"/>
    <property type="match status" value="1"/>
</dbReference>
<dbReference type="Gene3D" id="2.20.100.10">
    <property type="entry name" value="Thrombospondin type-1 (TSP1) repeat"/>
    <property type="match status" value="1"/>
</dbReference>
<dbReference type="Pfam" id="PF22941">
    <property type="entry name" value="TADA2A-like_3rd"/>
    <property type="match status" value="1"/>
</dbReference>
<keyword evidence="8" id="KW-0393">Immunoglobulin domain</keyword>
<sequence>MALLEAVELYGFGNWNDISSFIGSKTTEEVKDHFITFYVYGNIGKNTWDVLKNTTLEINDHTCEDDRPISPSFLSNLPDIKSIEPIQQQQLGYMPKRDDFEREFDNEAESEIGQNGQNHLNVQENVVPVGCDNVLGSPRVEDKCGVCGGDGTTCHVLHGVYDNDNLKTGYNDLFTIPAGATNIKIEEIIPTTNYLAIKSIKGNYYLNGNWKIEFPRSMKFAGTVFNYVRKANAQYGAEYLTSTGPTNEPLIVDLLYQEKNRGIMYEYAVKKNNSIYFDLGSTTNEVEQAPRLNFSTNYPFQQYHSQFQYHWWTGDWTPCNKRCSGGQQQRRVLCLKLKENNLSKNSTELPKNSEIVHEQYCESRFKPTLIQSCNTHVCPPTWQAGHWSKCICDKNIKIRSVYCKKGALHSETGRPVQDSWVITDDEECNISRSINRKPKTVKNCEENEGCSDLNSINTSNTTENQSELEEKKNYEIDDIIDELATIPPLRICETKYAYQWFTSNWTEAAEGLNFKGCEMTLRDDCEESNFGCCQDGKSIAFGPFQYGCILDCSKTIYGCCHDNFTIALGSNYEGCAPLCQSTKFGCCANNSTAIDENKSNCLETEIVKNIESECEIYEDIIEGSGDEIEGSGSEIEDSKQKKKCKKKAEKSCSETVYGCCSDNKTIALDDKKTNCAKVQLCNSSAFGCCPDNVTLAVGINFEGCNLTIVKKETCEFTEFGCCPDNFTPARGAENYGCEGCAMHKFGCCSDGVTIATGENQQGCGCTTTLHGCCLDGITPASGPNLEGCNDCKTTKYGCCNDGKTPARGLTADNQLDCPCESTAFGCCPDRITSSKGPEYSGCPCSSLLHGCCPDGITSATGPRFEGCDCQRSPHGCCSDGKTVAYGSRFLGCPDGPSLDVQFNGHACSLPKERGKCRNFTVKWFFDQTYGGCSRFWYGGCEGNGNQFISQDECERSCMKPIGSNSCQLPLVKGPCEQDKRYWGYNSQRHVCEEFTYGGCLGNNNRFETREMCEDTCFYSENNDPCEQPIKPGNCGGNHQRYYYNKIIHKCQPFVYTGCQGNNNNFGSELECKNRCEARTAREICVLPVSSGTCLGKYPRYYFDYNTGVCREFMYTGCEGNNNRFVDKFSCERLCNTTLPYYKAEDSETNRKPYYTPNRLIEEDKKKSDVAAVLATLQHICNNNKDPGNCEESTIKWWFNPTEKKCESFYWSGCGGNNNRFDSKNDCESRCVSQLNGYIKLHQDLLLRQQMKILEEQKQLQKQKLLEQNVIRQNICLQPRETGNCYNFIERFYYDRDDKKCHRFYFSGCNGNDNNFESFEECTHRCGSPLFIANESNDKNLNPSLDHQNTTFKTEDCFLPSEHGPCDNDEPKWFYDSSDGICKQFYYGGCGGNNNRFENGRECQTKCWNSQNICILPQVKGPCNGNFSQWYYDKETSECKEFSYGGCQGNGNRFSSKEMCLEACSQNSQNNYQFNLIDHSHTNKKASDICHLKPEKGDGYQYLENYYYDPVQNICKMFIYSGSGGNKNRFEKRLVCESQCVDGHKLEVPEPTENDNKYEVCLKPSDKGLCYQSMARWYYDPNSFTCLTFVYTGCGGNLNKFLTYDNCIKFCAGVKPKLDDESSFILPSTTTISPSTTHELTYSQPTPPPSPTFEERPPQPEDCPVEDCSQRCVFGIDNYVDNRGCRRCRCSHPCHIHNCPNGFRCAVEVYRTEQGQPLVQPVCRLLNKPGECPMPSVLNQLSGPFKDCQDRCRVDADCRGTDKCCNNGCANICFNLQPSLQNKNDAEESDKVKVLAKLNERVILNCGSLPAKTEVSVAWLKDNKSVLQQLAAIENRLQILNNGSLLIHNLSVDDSGDYSCSYAKRETSELVTKVRELEVYEPVSILYGPKQVIATPNQYAILECNARGLPKPTITWWKDKKMLPTSSNKYTQNLENYQLKINSVSNSDAGVYYCQAHNDHGPIKVWDILLKKQQNIKQIA</sequence>
<comment type="caution">
    <text evidence="15">The sequence shown here is derived from an EMBL/GenBank/DDBJ whole genome shotgun (WGS) entry which is preliminary data.</text>
</comment>
<name>A0AAE1QNA7_9SOLA</name>
<reference evidence="15" key="1">
    <citation type="submission" date="2023-12" db="EMBL/GenBank/DDBJ databases">
        <title>Genome assembly of Anisodus tanguticus.</title>
        <authorList>
            <person name="Wang Y.-J."/>
        </authorList>
    </citation>
    <scope>NUCLEOTIDE SEQUENCE</scope>
    <source>
        <strain evidence="15">KB-2021</strain>
        <tissue evidence="15">Leaf</tissue>
    </source>
</reference>
<evidence type="ECO:0000256" key="9">
    <source>
        <dbReference type="SAM" id="MobiDB-lite"/>
    </source>
</evidence>
<evidence type="ECO:0000256" key="8">
    <source>
        <dbReference type="ARBA" id="ARBA00023319"/>
    </source>
</evidence>
<feature type="domain" description="BPTI/Kunitz inhibitor" evidence="10">
    <location>
        <begin position="1025"/>
        <end position="1075"/>
    </location>
</feature>
<dbReference type="SMART" id="SM00131">
    <property type="entry name" value="KU"/>
    <property type="match status" value="10"/>
</dbReference>
<keyword evidence="4" id="KW-0646">Protease inhibitor</keyword>
<dbReference type="Pfam" id="PF00014">
    <property type="entry name" value="Kunitz_BPTI"/>
    <property type="match status" value="10"/>
</dbReference>
<dbReference type="GO" id="GO:0000976">
    <property type="term" value="F:transcription cis-regulatory region binding"/>
    <property type="evidence" value="ECO:0007669"/>
    <property type="project" value="UniProtKB-ARBA"/>
</dbReference>
<feature type="domain" description="SANT" evidence="12">
    <location>
        <begin position="1"/>
        <end position="42"/>
    </location>
</feature>
<dbReference type="InterPro" id="IPR036645">
    <property type="entry name" value="Elafin-like_sf"/>
</dbReference>
<dbReference type="InterPro" id="IPR001005">
    <property type="entry name" value="SANT/Myb"/>
</dbReference>
<dbReference type="PRINTS" id="PR00759">
    <property type="entry name" value="BASICPTASE"/>
</dbReference>
<evidence type="ECO:0000313" key="16">
    <source>
        <dbReference type="Proteomes" id="UP001291623"/>
    </source>
</evidence>
<dbReference type="InterPro" id="IPR002223">
    <property type="entry name" value="Kunitz_BPTI"/>
</dbReference>
<dbReference type="Gene3D" id="4.10.410.10">
    <property type="entry name" value="Pancreatic trypsin inhibitor Kunitz domain"/>
    <property type="match status" value="10"/>
</dbReference>
<dbReference type="SUPFAM" id="SSF46689">
    <property type="entry name" value="Homeodomain-like"/>
    <property type="match status" value="1"/>
</dbReference>
<evidence type="ECO:0000256" key="6">
    <source>
        <dbReference type="ARBA" id="ARBA00023157"/>
    </source>
</evidence>
<dbReference type="GO" id="GO:0005615">
    <property type="term" value="C:extracellular space"/>
    <property type="evidence" value="ECO:0007669"/>
    <property type="project" value="TreeGrafter"/>
</dbReference>
<dbReference type="CDD" id="cd00096">
    <property type="entry name" value="Ig"/>
    <property type="match status" value="2"/>
</dbReference>
<evidence type="ECO:0000259" key="10">
    <source>
        <dbReference type="PROSITE" id="PS50279"/>
    </source>
</evidence>
<organism evidence="15 16">
    <name type="scientific">Anisodus tanguticus</name>
    <dbReference type="NCBI Taxonomy" id="243964"/>
    <lineage>
        <taxon>Eukaryota</taxon>
        <taxon>Viridiplantae</taxon>
        <taxon>Streptophyta</taxon>
        <taxon>Embryophyta</taxon>
        <taxon>Tracheophyta</taxon>
        <taxon>Spermatophyta</taxon>
        <taxon>Magnoliopsida</taxon>
        <taxon>eudicotyledons</taxon>
        <taxon>Gunneridae</taxon>
        <taxon>Pentapetalae</taxon>
        <taxon>asterids</taxon>
        <taxon>lamiids</taxon>
        <taxon>Solanales</taxon>
        <taxon>Solanaceae</taxon>
        <taxon>Solanoideae</taxon>
        <taxon>Hyoscyameae</taxon>
        <taxon>Anisodus</taxon>
    </lineage>
</organism>
<dbReference type="InterPro" id="IPR013783">
    <property type="entry name" value="Ig-like_fold"/>
</dbReference>
<dbReference type="FunFam" id="2.60.120.830:FF:000001">
    <property type="entry name" value="A disintegrin and metalloproteinase with thrombospondin motifs 1"/>
    <property type="match status" value="1"/>
</dbReference>
<evidence type="ECO:0000259" key="14">
    <source>
        <dbReference type="PROSITE" id="PS51390"/>
    </source>
</evidence>
<feature type="domain" description="BPTI/Kunitz inhibitor" evidence="10">
    <location>
        <begin position="1413"/>
        <end position="1463"/>
    </location>
</feature>
<dbReference type="InterPro" id="IPR007110">
    <property type="entry name" value="Ig-like_dom"/>
</dbReference>
<dbReference type="Proteomes" id="UP001291623">
    <property type="component" value="Unassembled WGS sequence"/>
</dbReference>
<feature type="domain" description="BPTI/Kunitz inhibitor" evidence="10">
    <location>
        <begin position="1275"/>
        <end position="1325"/>
    </location>
</feature>
<dbReference type="InterPro" id="IPR017930">
    <property type="entry name" value="Myb_dom"/>
</dbReference>
<dbReference type="GO" id="GO:0010597">
    <property type="term" value="P:green leaf volatile biosynthetic process"/>
    <property type="evidence" value="ECO:0007669"/>
    <property type="project" value="UniProtKB-ARBA"/>
</dbReference>
<dbReference type="InterPro" id="IPR017884">
    <property type="entry name" value="SANT_dom"/>
</dbReference>
<keyword evidence="6" id="KW-1015">Disulfide bond</keyword>
<dbReference type="CDD" id="cd22639">
    <property type="entry name" value="Kunitz_papilin_lacunin-like"/>
    <property type="match status" value="1"/>
</dbReference>
<dbReference type="PROSITE" id="PS50835">
    <property type="entry name" value="IG_LIKE"/>
    <property type="match status" value="2"/>
</dbReference>
<dbReference type="SUPFAM" id="SSF57256">
    <property type="entry name" value="Elafin-like"/>
    <property type="match status" value="1"/>
</dbReference>
<dbReference type="InterPro" id="IPR003598">
    <property type="entry name" value="Ig_sub2"/>
</dbReference>
<feature type="domain" description="BPTI/Kunitz inhibitor" evidence="10">
    <location>
        <begin position="1180"/>
        <end position="1230"/>
    </location>
</feature>
<dbReference type="CDD" id="cd00109">
    <property type="entry name" value="Kunitz-type"/>
    <property type="match status" value="8"/>
</dbReference>
<dbReference type="Gene3D" id="2.60.40.10">
    <property type="entry name" value="Immunoglobulins"/>
    <property type="match status" value="2"/>
</dbReference>
<dbReference type="PANTHER" id="PTHR10083">
    <property type="entry name" value="KUNITZ-TYPE PROTEASE INHIBITOR-RELATED"/>
    <property type="match status" value="1"/>
</dbReference>
<feature type="domain" description="BPTI/Kunitz inhibitor" evidence="10">
    <location>
        <begin position="1489"/>
        <end position="1539"/>
    </location>
</feature>
<dbReference type="SUPFAM" id="SSF48726">
    <property type="entry name" value="Immunoglobulin"/>
    <property type="match status" value="2"/>
</dbReference>
<feature type="domain" description="BPTI/Kunitz inhibitor" evidence="10">
    <location>
        <begin position="1560"/>
        <end position="1610"/>
    </location>
</feature>
<dbReference type="Gene3D" id="1.10.10.60">
    <property type="entry name" value="Homeodomain-like"/>
    <property type="match status" value="1"/>
</dbReference>
<comment type="subcellular location">
    <subcellularLocation>
        <location evidence="1">Nucleus</location>
    </subcellularLocation>
    <subcellularLocation>
        <location evidence="2">Secreted</location>
    </subcellularLocation>
</comment>
<keyword evidence="7" id="KW-0539">Nucleus</keyword>
<feature type="domain" description="WAP" evidence="14">
    <location>
        <begin position="1724"/>
        <end position="1778"/>
    </location>
</feature>
<feature type="domain" description="BPTI/Kunitz inhibitor" evidence="10">
    <location>
        <begin position="907"/>
        <end position="957"/>
    </location>
</feature>
<proteinExistence type="predicted"/>